<dbReference type="EMBL" id="ML995820">
    <property type="protein sequence ID" value="KAF2771368.1"/>
    <property type="molecule type" value="Genomic_DNA"/>
</dbReference>
<name>A0A6G1LG14_9PEZI</name>
<dbReference type="AlphaFoldDB" id="A0A6G1LG14"/>
<gene>
    <name evidence="1" type="ORF">EJ03DRAFT_39670</name>
</gene>
<organism evidence="1 2">
    <name type="scientific">Teratosphaeria nubilosa</name>
    <dbReference type="NCBI Taxonomy" id="161662"/>
    <lineage>
        <taxon>Eukaryota</taxon>
        <taxon>Fungi</taxon>
        <taxon>Dikarya</taxon>
        <taxon>Ascomycota</taxon>
        <taxon>Pezizomycotina</taxon>
        <taxon>Dothideomycetes</taxon>
        <taxon>Dothideomycetidae</taxon>
        <taxon>Mycosphaerellales</taxon>
        <taxon>Teratosphaeriaceae</taxon>
        <taxon>Teratosphaeria</taxon>
    </lineage>
</organism>
<keyword evidence="2" id="KW-1185">Reference proteome</keyword>
<accession>A0A6G1LG14</accession>
<evidence type="ECO:0000313" key="1">
    <source>
        <dbReference type="EMBL" id="KAF2771368.1"/>
    </source>
</evidence>
<protein>
    <submittedName>
        <fullName evidence="1">Uncharacterized protein</fullName>
    </submittedName>
</protein>
<evidence type="ECO:0000313" key="2">
    <source>
        <dbReference type="Proteomes" id="UP000799436"/>
    </source>
</evidence>
<dbReference type="Proteomes" id="UP000799436">
    <property type="component" value="Unassembled WGS sequence"/>
</dbReference>
<reference evidence="1" key="1">
    <citation type="journal article" date="2020" name="Stud. Mycol.">
        <title>101 Dothideomycetes genomes: a test case for predicting lifestyles and emergence of pathogens.</title>
        <authorList>
            <person name="Haridas S."/>
            <person name="Albert R."/>
            <person name="Binder M."/>
            <person name="Bloem J."/>
            <person name="Labutti K."/>
            <person name="Salamov A."/>
            <person name="Andreopoulos B."/>
            <person name="Baker S."/>
            <person name="Barry K."/>
            <person name="Bills G."/>
            <person name="Bluhm B."/>
            <person name="Cannon C."/>
            <person name="Castanera R."/>
            <person name="Culley D."/>
            <person name="Daum C."/>
            <person name="Ezra D."/>
            <person name="Gonzalez J."/>
            <person name="Henrissat B."/>
            <person name="Kuo A."/>
            <person name="Liang C."/>
            <person name="Lipzen A."/>
            <person name="Lutzoni F."/>
            <person name="Magnuson J."/>
            <person name="Mondo S."/>
            <person name="Nolan M."/>
            <person name="Ohm R."/>
            <person name="Pangilinan J."/>
            <person name="Park H.-J."/>
            <person name="Ramirez L."/>
            <person name="Alfaro M."/>
            <person name="Sun H."/>
            <person name="Tritt A."/>
            <person name="Yoshinaga Y."/>
            <person name="Zwiers L.-H."/>
            <person name="Turgeon B."/>
            <person name="Goodwin S."/>
            <person name="Spatafora J."/>
            <person name="Crous P."/>
            <person name="Grigoriev I."/>
        </authorList>
    </citation>
    <scope>NUCLEOTIDE SEQUENCE</scope>
    <source>
        <strain evidence="1">CBS 116005</strain>
    </source>
</reference>
<sequence>MHYMYMSIVLCARPLISREMLLCMLVESHETRSIRRISLRWLPSACLLNPATRQSCVPGIASSRRDVTVENHPPCGCGRPPDTVHVIALQRSEISLTPRRELRWITGDIGRAIWQQRNSYVRLGFLRPASIIVTTTVMKSLDRAQPSSKSQVIPSKAMRVTPGSTSLFPLGL</sequence>
<proteinExistence type="predicted"/>